<protein>
    <submittedName>
        <fullName evidence="1">Phage tail tape measure protein</fullName>
    </submittedName>
</protein>
<proteinExistence type="predicted"/>
<keyword evidence="2" id="KW-1185">Reference proteome</keyword>
<comment type="caution">
    <text evidence="1">The sequence shown here is derived from an EMBL/GenBank/DDBJ whole genome shotgun (WGS) entry which is preliminary data.</text>
</comment>
<evidence type="ECO:0000313" key="1">
    <source>
        <dbReference type="EMBL" id="MBL3611149.1"/>
    </source>
</evidence>
<dbReference type="RefSeq" id="WP_202250614.1">
    <property type="nucleotide sequence ID" value="NZ_JAESJJ010000049.1"/>
</dbReference>
<organism evidence="1 2">
    <name type="scientific">Rhodovulum sulfidophilum</name>
    <name type="common">Rhodobacter sulfidophilus</name>
    <dbReference type="NCBI Taxonomy" id="35806"/>
    <lineage>
        <taxon>Bacteria</taxon>
        <taxon>Pseudomonadati</taxon>
        <taxon>Pseudomonadota</taxon>
        <taxon>Alphaproteobacteria</taxon>
        <taxon>Rhodobacterales</taxon>
        <taxon>Paracoccaceae</taxon>
        <taxon>Rhodovulum</taxon>
    </lineage>
</organism>
<name>A0ABS1RYI0_RHOSU</name>
<reference evidence="1 2" key="1">
    <citation type="submission" date="2021-01" db="EMBL/GenBank/DDBJ databases">
        <title>Draft genomes of Rhodovulum sulfidophilum.</title>
        <authorList>
            <person name="Guzman M.S."/>
        </authorList>
    </citation>
    <scope>NUCLEOTIDE SEQUENCE [LARGE SCALE GENOMIC DNA]</scope>
    <source>
        <strain evidence="1 2">AB35</strain>
    </source>
</reference>
<accession>A0ABS1RYI0</accession>
<dbReference type="EMBL" id="JAESJJ010000049">
    <property type="protein sequence ID" value="MBL3611149.1"/>
    <property type="molecule type" value="Genomic_DNA"/>
</dbReference>
<sequence length="686" mass="70266">MALKAVIGALRVNLGLDSAEFRSGLKSADDRSKRFSRNVKIGLTGAVTAATGALSLMAKQAMGTVDAQAKLAQSLGTTVKSVQVLSRAGDLSGVAIGTVEQATKDLTRRLSQAASGTGPAVKALRQLNLTAADLQKLPLDERIATINAAISDFVPAAQRAAVAGQLFGEEGSIAMARMDPATLRQAARDVEDFGVVVSEIDAENIETANDAVSRLGLVATGLGNTLAAAAAPGIERLATGFADLWRKGAPLSSALDLVLSNLDRVAAYAGTAATLIGGRLVVSLGGAALAAAALNAKLLLTRAALMRTGIGALVVGAGELVLWFGRLVKAAGGFGAALELMKDVAAEVWDRIVMGPELMRLRMDELGARMKATWGDVMVYFQEKWSGFLARFADLPDFVPGAKAMKAAADGAADGLTAAKEAAAAAGEEAKRLKLEANGIADAMIRTPLASMKALKETLAGVSEEAGNTATSLTRIGDAADDGAGVEKVKKKTKDLADTAKETGDSFKTFFKDLAKGSGDAGDAISALADRMLDDLLDRAMSPLSNALGGFFDSLFSGMFGGVGGASGGTTKSALGNIFEGGRVRAFAAGGVVDRPTFFPMRGPTTGLMGEAGPEAILPLTRLGNGKLGVASIGGGSVRMGDIHVSVQGSNASPEQIAAAVRAESRRQASEIYDRRKRMARAGGAS</sequence>
<gene>
    <name evidence="1" type="ORF">JMM60_20705</name>
</gene>
<dbReference type="Proteomes" id="UP000604473">
    <property type="component" value="Unassembled WGS sequence"/>
</dbReference>
<evidence type="ECO:0000313" key="2">
    <source>
        <dbReference type="Proteomes" id="UP000604473"/>
    </source>
</evidence>